<accession>A0A0F9KM23</accession>
<dbReference type="AlphaFoldDB" id="A0A0F9KM23"/>
<name>A0A0F9KM23_9ZZZZ</name>
<evidence type="ECO:0000313" key="1">
    <source>
        <dbReference type="EMBL" id="KKM16345.1"/>
    </source>
</evidence>
<reference evidence="1" key="1">
    <citation type="journal article" date="2015" name="Nature">
        <title>Complex archaea that bridge the gap between prokaryotes and eukaryotes.</title>
        <authorList>
            <person name="Spang A."/>
            <person name="Saw J.H."/>
            <person name="Jorgensen S.L."/>
            <person name="Zaremba-Niedzwiedzka K."/>
            <person name="Martijn J."/>
            <person name="Lind A.E."/>
            <person name="van Eijk R."/>
            <person name="Schleper C."/>
            <person name="Guy L."/>
            <person name="Ettema T.J."/>
        </authorList>
    </citation>
    <scope>NUCLEOTIDE SEQUENCE</scope>
</reference>
<protein>
    <submittedName>
        <fullName evidence="1">Uncharacterized protein</fullName>
    </submittedName>
</protein>
<proteinExistence type="predicted"/>
<dbReference type="EMBL" id="LAZR01014695">
    <property type="protein sequence ID" value="KKM16345.1"/>
    <property type="molecule type" value="Genomic_DNA"/>
</dbReference>
<comment type="caution">
    <text evidence="1">The sequence shown here is derived from an EMBL/GenBank/DDBJ whole genome shotgun (WGS) entry which is preliminary data.</text>
</comment>
<organism evidence="1">
    <name type="scientific">marine sediment metagenome</name>
    <dbReference type="NCBI Taxonomy" id="412755"/>
    <lineage>
        <taxon>unclassified sequences</taxon>
        <taxon>metagenomes</taxon>
        <taxon>ecological metagenomes</taxon>
    </lineage>
</organism>
<sequence>MMQEINCPYCKAEIDPMNIMGTSDWDDQQFDWYNDNECPNCNKRFKIRQYDIEIIRNFEIEKDE</sequence>
<gene>
    <name evidence="1" type="ORF">LCGC14_1686760</name>
</gene>